<name>A0A2T1DNT1_9CYAN</name>
<organism evidence="3 4">
    <name type="scientific">Phormidesmis priestleyi ULC007</name>
    <dbReference type="NCBI Taxonomy" id="1920490"/>
    <lineage>
        <taxon>Bacteria</taxon>
        <taxon>Bacillati</taxon>
        <taxon>Cyanobacteriota</taxon>
        <taxon>Cyanophyceae</taxon>
        <taxon>Leptolyngbyales</taxon>
        <taxon>Leptolyngbyaceae</taxon>
        <taxon>Phormidesmis</taxon>
    </lineage>
</organism>
<dbReference type="EMBL" id="PVWG01000001">
    <property type="protein sequence ID" value="PSB22157.1"/>
    <property type="molecule type" value="Genomic_DNA"/>
</dbReference>
<proteinExistence type="inferred from homology"/>
<sequence>MIVVYDKRTNELVGVAMEVIDNGTSRQPTLEELYPDRDRSNLGFLHVKDSPKYALHPDRWQAKFDESGTPVGIERRPTPLRLYLATDAIDTDGDDLPELIADGQSKATITVEVKYARGDLFTEELTLNFKTTGGALSARRVTTNTGQATVELTSSLETVSVTVEVSAEGATSSSLGFEFMPRKQ</sequence>
<dbReference type="Pfam" id="PF02369">
    <property type="entry name" value="Big_1"/>
    <property type="match status" value="1"/>
</dbReference>
<evidence type="ECO:0000313" key="3">
    <source>
        <dbReference type="EMBL" id="PSB22157.1"/>
    </source>
</evidence>
<accession>A0A2T1DNT1</accession>
<feature type="domain" description="Big-1" evidence="2">
    <location>
        <begin position="99"/>
        <end position="176"/>
    </location>
</feature>
<evidence type="ECO:0000313" key="4">
    <source>
        <dbReference type="Proteomes" id="UP000238634"/>
    </source>
</evidence>
<comment type="caution">
    <text evidence="3">The sequence shown here is derived from an EMBL/GenBank/DDBJ whole genome shotgun (WGS) entry which is preliminary data.</text>
</comment>
<dbReference type="Proteomes" id="UP000238634">
    <property type="component" value="Unassembled WGS sequence"/>
</dbReference>
<dbReference type="InterPro" id="IPR008964">
    <property type="entry name" value="Invasin/intimin_cell_adhesion"/>
</dbReference>
<reference evidence="3 4" key="1">
    <citation type="submission" date="2018-02" db="EMBL/GenBank/DDBJ databases">
        <authorList>
            <person name="Cohen D.B."/>
            <person name="Kent A.D."/>
        </authorList>
    </citation>
    <scope>NUCLEOTIDE SEQUENCE [LARGE SCALE GENOMIC DNA]</scope>
    <source>
        <strain evidence="3 4">ULC007</strain>
    </source>
</reference>
<dbReference type="AlphaFoldDB" id="A0A2T1DNT1"/>
<dbReference type="RefSeq" id="WP_073069175.1">
    <property type="nucleotide sequence ID" value="NZ_MPPI01000001.1"/>
</dbReference>
<comment type="similarity">
    <text evidence="1">Belongs to the intimin/invasin family.</text>
</comment>
<protein>
    <recommendedName>
        <fullName evidence="2">Big-1 domain-containing protein</fullName>
    </recommendedName>
</protein>
<dbReference type="SUPFAM" id="SSF49373">
    <property type="entry name" value="Invasin/intimin cell-adhesion fragments"/>
    <property type="match status" value="1"/>
</dbReference>
<evidence type="ECO:0000256" key="1">
    <source>
        <dbReference type="ARBA" id="ARBA00010116"/>
    </source>
</evidence>
<keyword evidence="4" id="KW-1185">Reference proteome</keyword>
<dbReference type="Gene3D" id="2.60.40.10">
    <property type="entry name" value="Immunoglobulins"/>
    <property type="match status" value="1"/>
</dbReference>
<dbReference type="STRING" id="1920490.GCA_001895925_00901"/>
<gene>
    <name evidence="3" type="ORF">C7B65_01765</name>
</gene>
<evidence type="ECO:0000259" key="2">
    <source>
        <dbReference type="Pfam" id="PF02369"/>
    </source>
</evidence>
<dbReference type="InterPro" id="IPR013783">
    <property type="entry name" value="Ig-like_fold"/>
</dbReference>
<reference evidence="3 4" key="2">
    <citation type="submission" date="2018-03" db="EMBL/GenBank/DDBJ databases">
        <title>The ancient ancestry and fast evolution of plastids.</title>
        <authorList>
            <person name="Moore K.R."/>
            <person name="Magnabosco C."/>
            <person name="Momper L."/>
            <person name="Gold D.A."/>
            <person name="Bosak T."/>
            <person name="Fournier G.P."/>
        </authorList>
    </citation>
    <scope>NUCLEOTIDE SEQUENCE [LARGE SCALE GENOMIC DNA]</scope>
    <source>
        <strain evidence="3 4">ULC007</strain>
    </source>
</reference>
<dbReference type="InterPro" id="IPR003344">
    <property type="entry name" value="Big_1_dom"/>
</dbReference>
<dbReference type="OrthoDB" id="9952657at2"/>